<dbReference type="PANTHER" id="PTHR43649">
    <property type="entry name" value="ARABINOSE-BINDING PROTEIN-RELATED"/>
    <property type="match status" value="1"/>
</dbReference>
<dbReference type="InterPro" id="IPR006059">
    <property type="entry name" value="SBP"/>
</dbReference>
<evidence type="ECO:0000256" key="1">
    <source>
        <dbReference type="ARBA" id="ARBA00022475"/>
    </source>
</evidence>
<evidence type="ECO:0000256" key="6">
    <source>
        <dbReference type="SAM" id="SignalP"/>
    </source>
</evidence>
<dbReference type="GeneID" id="93162508"/>
<proteinExistence type="predicted"/>
<evidence type="ECO:0000313" key="9">
    <source>
        <dbReference type="Proteomes" id="UP000037392"/>
    </source>
</evidence>
<dbReference type="EMBL" id="ADLK01000028">
    <property type="protein sequence ID" value="KMW16951.1"/>
    <property type="molecule type" value="Genomic_DNA"/>
</dbReference>
<feature type="signal peptide" evidence="6">
    <location>
        <begin position="1"/>
        <end position="28"/>
    </location>
</feature>
<evidence type="ECO:0000259" key="7">
    <source>
        <dbReference type="Pfam" id="PF02872"/>
    </source>
</evidence>
<dbReference type="Pfam" id="PF13416">
    <property type="entry name" value="SBP_bac_8"/>
    <property type="match status" value="1"/>
</dbReference>
<evidence type="ECO:0000313" key="8">
    <source>
        <dbReference type="EMBL" id="KMW16951.1"/>
    </source>
</evidence>
<dbReference type="PANTHER" id="PTHR43649:SF33">
    <property type="entry name" value="POLYGALACTURONAN_RHAMNOGALACTURONAN-BINDING PROTEIN YTCQ"/>
    <property type="match status" value="1"/>
</dbReference>
<gene>
    <name evidence="8" type="ORF">HMPREF9470_03604</name>
</gene>
<protein>
    <recommendedName>
        <fullName evidence="7">5'-Nucleotidase C-terminal domain-containing protein</fullName>
    </recommendedName>
</protein>
<reference evidence="8 9" key="1">
    <citation type="submission" date="2011-04" db="EMBL/GenBank/DDBJ databases">
        <title>The Genome Sequence of Clostridium citroniae WAL-19142.</title>
        <authorList>
            <consortium name="The Broad Institute Genome Sequencing Platform"/>
            <person name="Earl A."/>
            <person name="Ward D."/>
            <person name="Feldgarden M."/>
            <person name="Gevers D."/>
            <person name="Warren Y.A."/>
            <person name="Tyrrell K.L."/>
            <person name="Citron D.M."/>
            <person name="Goldstein E.J."/>
            <person name="Daigneault M."/>
            <person name="Allen-Vercoe E."/>
            <person name="Young S.K."/>
            <person name="Zeng Q."/>
            <person name="Gargeya S."/>
            <person name="Fitzgerald M."/>
            <person name="Haas B."/>
            <person name="Abouelleil A."/>
            <person name="Alvarado L."/>
            <person name="Arachchi H.M."/>
            <person name="Berlin A."/>
            <person name="Brown A."/>
            <person name="Chapman S.B."/>
            <person name="Chen Z."/>
            <person name="Dunbar C."/>
            <person name="Freedman E."/>
            <person name="Gearin G."/>
            <person name="Gellesch M."/>
            <person name="Goldberg J."/>
            <person name="Griggs A."/>
            <person name="Gujja S."/>
            <person name="Heilman E.R."/>
            <person name="Heiman D."/>
            <person name="Howarth C."/>
            <person name="Larson L."/>
            <person name="Lui A."/>
            <person name="MacDonald P.J."/>
            <person name="Mehta T."/>
            <person name="Montmayeur A."/>
            <person name="Murphy C."/>
            <person name="Neiman D."/>
            <person name="Pearson M."/>
            <person name="Priest M."/>
            <person name="Roberts A."/>
            <person name="Saif S."/>
            <person name="Shea T."/>
            <person name="Shenoy N."/>
            <person name="Sisk P."/>
            <person name="Stolte C."/>
            <person name="Sykes S."/>
            <person name="White J."/>
            <person name="Yandava C."/>
            <person name="Wortman J."/>
            <person name="Nusbaum C."/>
            <person name="Birren B."/>
        </authorList>
    </citation>
    <scope>NUCLEOTIDE SEQUENCE [LARGE SCALE GENOMIC DNA]</scope>
    <source>
        <strain evidence="8 9">WAL-19142</strain>
    </source>
</reference>
<dbReference type="GO" id="GO:0016787">
    <property type="term" value="F:hydrolase activity"/>
    <property type="evidence" value="ECO:0007669"/>
    <property type="project" value="InterPro"/>
</dbReference>
<dbReference type="AlphaFoldDB" id="A0A0J9BXP2"/>
<accession>A0A0J9BXP2</accession>
<dbReference type="InterPro" id="IPR036907">
    <property type="entry name" value="5'-Nucleotdase_C_sf"/>
</dbReference>
<dbReference type="Pfam" id="PF02872">
    <property type="entry name" value="5_nucleotid_C"/>
    <property type="match status" value="1"/>
</dbReference>
<dbReference type="SUPFAM" id="SSF53850">
    <property type="entry name" value="Periplasmic binding protein-like II"/>
    <property type="match status" value="1"/>
</dbReference>
<keyword evidence="1" id="KW-1003">Cell membrane</keyword>
<dbReference type="InterPro" id="IPR050490">
    <property type="entry name" value="Bact_solute-bd_prot1"/>
</dbReference>
<evidence type="ECO:0000256" key="4">
    <source>
        <dbReference type="ARBA" id="ARBA00023139"/>
    </source>
</evidence>
<evidence type="ECO:0000256" key="5">
    <source>
        <dbReference type="ARBA" id="ARBA00023288"/>
    </source>
</evidence>
<keyword evidence="2 6" id="KW-0732">Signal</keyword>
<sequence>MQNRCLRKTRRAAALTAVLFLLGGCSQQAPTPVSDSGSYWNLTADNEIISYAPVQAGKTIITIGKYQAFDETPLENAIEAEFPDLDIIFVESLGGSDPIAYMALQSRADALPDLMLSTRSAPDNEFLYNLSAESFVSRYNLSSLNAMDIGGKLFQIPAANTVIGIAYNKTLFEQNGWTAPESLEEFYSLCDTIAANGIRPFVPCLKYYTTLESIGLGLSYDSVFSDLEKQTHYNAFIRQEASCEGLMEPMFETLRTLYEKGIITEADFSSSATEVRHSLYAGEYAMMATNLDIVALYQSEQPDCEIDFIGFPTNTPGERWMQMVSGTKLSASKKSMEDTGKQQILLDILDYFSTDQGQSALFQSFSGVSSLTSYQQKAVFAYEDIQTCIQSGRIFFADYFGSNDDIPVFRDWTMGKMAMAEMIKAVDDFKPIDELKLLEEDPIGTAKEAFTRLETSIYMADVMQQLTGAEIALMPNNYYYRSNFAEIFQGPIVYPERFILKGTGAKDYLATYQITGAALRELLEHPVINGTQVNVLYAPAGLKLEYAPWADMDENVRSITLADGTALDNDRLYTVAARAGCIDEQYITGLVKEYPEAGSNQEMMTAAIRAAGTISPARDGRVSLIWE</sequence>
<dbReference type="GO" id="GO:0009166">
    <property type="term" value="P:nucleotide catabolic process"/>
    <property type="evidence" value="ECO:0007669"/>
    <property type="project" value="InterPro"/>
</dbReference>
<evidence type="ECO:0000256" key="2">
    <source>
        <dbReference type="ARBA" id="ARBA00022729"/>
    </source>
</evidence>
<evidence type="ECO:0000256" key="3">
    <source>
        <dbReference type="ARBA" id="ARBA00023136"/>
    </source>
</evidence>
<dbReference type="SUPFAM" id="SSF55816">
    <property type="entry name" value="5'-nucleotidase (syn. UDP-sugar hydrolase), C-terminal domain"/>
    <property type="match status" value="1"/>
</dbReference>
<dbReference type="InterPro" id="IPR008334">
    <property type="entry name" value="5'-Nucleotdase_C"/>
</dbReference>
<dbReference type="PROSITE" id="PS51257">
    <property type="entry name" value="PROKAR_LIPOPROTEIN"/>
    <property type="match status" value="1"/>
</dbReference>
<feature type="domain" description="5'-Nucleotidase C-terminal" evidence="7">
    <location>
        <begin position="459"/>
        <end position="577"/>
    </location>
</feature>
<keyword evidence="4" id="KW-0564">Palmitate</keyword>
<organism evidence="8 9">
    <name type="scientific">[Clostridium] citroniae WAL-19142</name>
    <dbReference type="NCBI Taxonomy" id="742734"/>
    <lineage>
        <taxon>Bacteria</taxon>
        <taxon>Bacillati</taxon>
        <taxon>Bacillota</taxon>
        <taxon>Clostridia</taxon>
        <taxon>Lachnospirales</taxon>
        <taxon>Lachnospiraceae</taxon>
        <taxon>Enterocloster</taxon>
    </lineage>
</organism>
<dbReference type="Proteomes" id="UP000037392">
    <property type="component" value="Unassembled WGS sequence"/>
</dbReference>
<dbReference type="Gene3D" id="3.40.190.10">
    <property type="entry name" value="Periplasmic binding protein-like II"/>
    <property type="match status" value="2"/>
</dbReference>
<feature type="chain" id="PRO_5005315439" description="5'-Nucleotidase C-terminal domain-containing protein" evidence="6">
    <location>
        <begin position="29"/>
        <end position="627"/>
    </location>
</feature>
<keyword evidence="5" id="KW-0449">Lipoprotein</keyword>
<keyword evidence="3" id="KW-0472">Membrane</keyword>
<dbReference type="RefSeq" id="WP_048930409.1">
    <property type="nucleotide sequence ID" value="NZ_KQ235880.1"/>
</dbReference>
<dbReference type="Gene3D" id="3.90.780.10">
    <property type="entry name" value="5'-Nucleotidase, C-terminal domain"/>
    <property type="match status" value="1"/>
</dbReference>
<name>A0A0J9BXP2_9FIRM</name>
<dbReference type="OrthoDB" id="9798191at2"/>
<dbReference type="PATRIC" id="fig|742734.4.peg.3869"/>
<comment type="caution">
    <text evidence="8">The sequence shown here is derived from an EMBL/GenBank/DDBJ whole genome shotgun (WGS) entry which is preliminary data.</text>
</comment>